<gene>
    <name evidence="1" type="ORF">MILVUS5_LOCUS40311</name>
</gene>
<name>A0ACB0M8P8_TRIPR</name>
<protein>
    <submittedName>
        <fullName evidence="1">Uncharacterized protein</fullName>
    </submittedName>
</protein>
<dbReference type="Proteomes" id="UP001177021">
    <property type="component" value="Unassembled WGS sequence"/>
</dbReference>
<proteinExistence type="predicted"/>
<dbReference type="EMBL" id="CASHSV030000823">
    <property type="protein sequence ID" value="CAJ2677908.1"/>
    <property type="molecule type" value="Genomic_DNA"/>
</dbReference>
<reference evidence="1" key="1">
    <citation type="submission" date="2023-10" db="EMBL/GenBank/DDBJ databases">
        <authorList>
            <person name="Rodriguez Cubillos JULIANA M."/>
            <person name="De Vega J."/>
        </authorList>
    </citation>
    <scope>NUCLEOTIDE SEQUENCE</scope>
</reference>
<comment type="caution">
    <text evidence="1">The sequence shown here is derived from an EMBL/GenBank/DDBJ whole genome shotgun (WGS) entry which is preliminary data.</text>
</comment>
<accession>A0ACB0M8P8</accession>
<evidence type="ECO:0000313" key="2">
    <source>
        <dbReference type="Proteomes" id="UP001177021"/>
    </source>
</evidence>
<keyword evidence="2" id="KW-1185">Reference proteome</keyword>
<organism evidence="1 2">
    <name type="scientific">Trifolium pratense</name>
    <name type="common">Red clover</name>
    <dbReference type="NCBI Taxonomy" id="57577"/>
    <lineage>
        <taxon>Eukaryota</taxon>
        <taxon>Viridiplantae</taxon>
        <taxon>Streptophyta</taxon>
        <taxon>Embryophyta</taxon>
        <taxon>Tracheophyta</taxon>
        <taxon>Spermatophyta</taxon>
        <taxon>Magnoliopsida</taxon>
        <taxon>eudicotyledons</taxon>
        <taxon>Gunneridae</taxon>
        <taxon>Pentapetalae</taxon>
        <taxon>rosids</taxon>
        <taxon>fabids</taxon>
        <taxon>Fabales</taxon>
        <taxon>Fabaceae</taxon>
        <taxon>Papilionoideae</taxon>
        <taxon>50 kb inversion clade</taxon>
        <taxon>NPAAA clade</taxon>
        <taxon>Hologalegina</taxon>
        <taxon>IRL clade</taxon>
        <taxon>Trifolieae</taxon>
        <taxon>Trifolium</taxon>
    </lineage>
</organism>
<sequence>MDLSEEVRQAHKREFADFLDQDIGKGIYMDEIKALINHKRHRLIVNISDLHNFRDLGNRILRNPSEYMQSFCDAVTDAARAIDPKYLKEGEQVLVGFEGPFVSRRVTPRDLLSEFIGSMVCVEGIITKCSLVRPKVVKSVHFCPTTGNFTSRDYRDITSNLGLPTGSVYPTRDETGNLLVTEYGLCKYKDHQTLSMQEVPENSAPGQLPRTVDVIAEDDLVDSCKPGDRVAIVGIYKALPGKSKGSVNGVFRTVLIANNVSLLNKEANAPIYSPEDLKNIKKIAEREDTFDLLGNSLAPSIHGHSWIKKAVMLLMLGGVEKNLKNGTHLRGDINMMMVGDPSVAKSQLLRAIMNIAPLAISTTGRGSSGVGLTAAVTSDQETGERRLEAGAMVLADRGVVCIDEFDKMNDQDRVAIHEVMEQQTVTIAKAGIHASLNARCSVVAAANPIYGTYDRSLTPTKNIGLPDSLLSRFDLLFIVLDQMDPDIDRQISEHVLRMHRFRSAIDGGEAAHDGSARYGREEEADTESSVFVKYNRMLHGKKTDRGRKRDTLTIKFLKKYIHYAKHRIQPDLTDEASDQIATAYAELRNANSNAKTGGTLPITARTLETIIRLSTAHAKLKLSRKVSKSDVDAALRILNFAIYHTELTEMDEREEERERELERKRKADGENNGPDRGSKSKRDSTSDAMEIDDASAAPQPAVGLTPERIEAFNTLFGQHMRANRLDLISITDIEDVINRGAGSTYSSADILVLLEKLQEDNRLMIVDGMVHMVS</sequence>
<evidence type="ECO:0000313" key="1">
    <source>
        <dbReference type="EMBL" id="CAJ2677908.1"/>
    </source>
</evidence>